<dbReference type="InterPro" id="IPR040660">
    <property type="entry name" value="N_formyltrans_C"/>
</dbReference>
<evidence type="ECO:0000259" key="2">
    <source>
        <dbReference type="Pfam" id="PF18216"/>
    </source>
</evidence>
<dbReference type="InterPro" id="IPR002376">
    <property type="entry name" value="Formyl_transf_N"/>
</dbReference>
<comment type="caution">
    <text evidence="3">The sequence shown here is derived from an EMBL/GenBank/DDBJ whole genome shotgun (WGS) entry which is preliminary data.</text>
</comment>
<dbReference type="Pfam" id="PF00551">
    <property type="entry name" value="Formyl_trans_N"/>
    <property type="match status" value="1"/>
</dbReference>
<dbReference type="NCBIfam" id="NF005755">
    <property type="entry name" value="PRK07579.1"/>
    <property type="match status" value="1"/>
</dbReference>
<feature type="domain" description="N-formyltransferase dimerization C-terminal" evidence="2">
    <location>
        <begin position="193"/>
        <end position="244"/>
    </location>
</feature>
<reference evidence="3 4" key="1">
    <citation type="submission" date="2017-05" db="EMBL/GenBank/DDBJ databases">
        <authorList>
            <person name="Varghese N."/>
            <person name="Submissions S."/>
        </authorList>
    </citation>
    <scope>NUCLEOTIDE SEQUENCE [LARGE SCALE GENOMIC DNA]</scope>
    <source>
        <strain evidence="3 4">DSM 28214</strain>
    </source>
</reference>
<dbReference type="PANTHER" id="PTHR11138">
    <property type="entry name" value="METHIONYL-TRNA FORMYLTRANSFERASE"/>
    <property type="match status" value="1"/>
</dbReference>
<proteinExistence type="predicted"/>
<accession>A0ABY1NE60</accession>
<dbReference type="GO" id="GO:0016740">
    <property type="term" value="F:transferase activity"/>
    <property type="evidence" value="ECO:0007669"/>
    <property type="project" value="UniProtKB-KW"/>
</dbReference>
<dbReference type="SUPFAM" id="SSF53328">
    <property type="entry name" value="Formyltransferase"/>
    <property type="match status" value="1"/>
</dbReference>
<gene>
    <name evidence="3" type="ORF">SAMN06264346_101636</name>
</gene>
<dbReference type="InterPro" id="IPR036477">
    <property type="entry name" value="Formyl_transf_N_sf"/>
</dbReference>
<evidence type="ECO:0000313" key="3">
    <source>
        <dbReference type="EMBL" id="SMP07397.1"/>
    </source>
</evidence>
<dbReference type="Proteomes" id="UP001157960">
    <property type="component" value="Unassembled WGS sequence"/>
</dbReference>
<dbReference type="Gene3D" id="3.40.50.170">
    <property type="entry name" value="Formyl transferase, N-terminal domain"/>
    <property type="match status" value="1"/>
</dbReference>
<dbReference type="RefSeq" id="WP_283421001.1">
    <property type="nucleotide sequence ID" value="NZ_FXTZ01000001.1"/>
</dbReference>
<keyword evidence="4" id="KW-1185">Reference proteome</keyword>
<evidence type="ECO:0000259" key="1">
    <source>
        <dbReference type="Pfam" id="PF00551"/>
    </source>
</evidence>
<organism evidence="3 4">
    <name type="scientific">Chryseobacterium profundimaris</name>
    <dbReference type="NCBI Taxonomy" id="1387275"/>
    <lineage>
        <taxon>Bacteria</taxon>
        <taxon>Pseudomonadati</taxon>
        <taxon>Bacteroidota</taxon>
        <taxon>Flavobacteriia</taxon>
        <taxon>Flavobacteriales</taxon>
        <taxon>Weeksellaceae</taxon>
        <taxon>Chryseobacterium group</taxon>
        <taxon>Chryseobacterium</taxon>
    </lineage>
</organism>
<name>A0ABY1NE60_9FLAO</name>
<sequence length="248" mass="28752">MFNNILVISDNNYLCGKLENILTEKLSSEQSVNFSISPFSDINEFKEFIKSEVMILDLKKENDVNFIIEHYDLILSIHCKQLFPGTLIEKIKCINIHPGYNPINRGWYPQVFSIQNNLPIGATIHEIDGELDHGPIIDRDFVKKNSYDTSGSLYDKILEKEIELFKKNIDSILNNTYKTFLPENEGNVFLKKDFNKLCKIDLQEETTAGKFIDKLRALSHKNFDNAYYIDSENGEKIFISLLIKRQND</sequence>
<keyword evidence="3" id="KW-0808">Transferase</keyword>
<feature type="domain" description="Formyl transferase N-terminal" evidence="1">
    <location>
        <begin position="69"/>
        <end position="166"/>
    </location>
</feature>
<protein>
    <submittedName>
        <fullName evidence="3">Formyl transferase</fullName>
    </submittedName>
</protein>
<dbReference type="PANTHER" id="PTHR11138:SF5">
    <property type="entry name" value="METHIONYL-TRNA FORMYLTRANSFERASE, MITOCHONDRIAL"/>
    <property type="match status" value="1"/>
</dbReference>
<dbReference type="EMBL" id="FXTZ01000001">
    <property type="protein sequence ID" value="SMP07397.1"/>
    <property type="molecule type" value="Genomic_DNA"/>
</dbReference>
<evidence type="ECO:0000313" key="4">
    <source>
        <dbReference type="Proteomes" id="UP001157960"/>
    </source>
</evidence>
<dbReference type="Pfam" id="PF18216">
    <property type="entry name" value="N_formyltrans_C"/>
    <property type="match status" value="1"/>
</dbReference>